<dbReference type="STRING" id="140314.SAMN04488076_11079"/>
<dbReference type="EMBL" id="FJNE01000007">
    <property type="protein sequence ID" value="CZQ98267.1"/>
    <property type="molecule type" value="Genomic_DNA"/>
</dbReference>
<keyword evidence="2" id="KW-0560">Oxidoreductase</keyword>
<accession>A0A143YT65</accession>
<dbReference type="PANTHER" id="PTHR43477:SF1">
    <property type="entry name" value="DIHYDROANTICAPSIN 7-DEHYDROGENASE"/>
    <property type="match status" value="1"/>
</dbReference>
<comment type="similarity">
    <text evidence="1">Belongs to the short-chain dehydrogenases/reductases (SDR) family.</text>
</comment>
<dbReference type="PANTHER" id="PTHR43477">
    <property type="entry name" value="DIHYDROANTICAPSIN 7-DEHYDROGENASE"/>
    <property type="match status" value="1"/>
</dbReference>
<dbReference type="Gene3D" id="3.40.50.720">
    <property type="entry name" value="NAD(P)-binding Rossmann-like Domain"/>
    <property type="match status" value="1"/>
</dbReference>
<dbReference type="SUPFAM" id="SSF51735">
    <property type="entry name" value="NAD(P)-binding Rossmann-fold domains"/>
    <property type="match status" value="1"/>
</dbReference>
<dbReference type="Pfam" id="PF00106">
    <property type="entry name" value="adh_short"/>
    <property type="match status" value="1"/>
</dbReference>
<dbReference type="Pfam" id="PF13561">
    <property type="entry name" value="adh_short_C2"/>
    <property type="match status" value="1"/>
</dbReference>
<dbReference type="Proteomes" id="UP000242754">
    <property type="component" value="Unassembled WGS sequence"/>
</dbReference>
<evidence type="ECO:0000313" key="3">
    <source>
        <dbReference type="EMBL" id="CZQ98267.1"/>
    </source>
</evidence>
<protein>
    <submittedName>
        <fullName evidence="3">Glucose/ribitol dehydrogenase</fullName>
    </submittedName>
</protein>
<proteinExistence type="inferred from homology"/>
<reference evidence="3 4" key="1">
    <citation type="submission" date="2016-02" db="EMBL/GenBank/DDBJ databases">
        <authorList>
            <person name="Wen L."/>
            <person name="He K."/>
            <person name="Yang H."/>
        </authorList>
    </citation>
    <scope>NUCLEOTIDE SEQUENCE [LARGE SCALE GENOMIC DNA]</scope>
    <source>
        <strain evidence="3">Trichococcus palustris</strain>
    </source>
</reference>
<dbReference type="InterPro" id="IPR051122">
    <property type="entry name" value="SDR_DHRS6-like"/>
</dbReference>
<dbReference type="PRINTS" id="PR00081">
    <property type="entry name" value="GDHRDH"/>
</dbReference>
<organism evidence="3 4">
    <name type="scientific">Trichococcus palustris</name>
    <dbReference type="NCBI Taxonomy" id="140314"/>
    <lineage>
        <taxon>Bacteria</taxon>
        <taxon>Bacillati</taxon>
        <taxon>Bacillota</taxon>
        <taxon>Bacilli</taxon>
        <taxon>Lactobacillales</taxon>
        <taxon>Carnobacteriaceae</taxon>
        <taxon>Trichococcus</taxon>
    </lineage>
</organism>
<dbReference type="InterPro" id="IPR036291">
    <property type="entry name" value="NAD(P)-bd_dom_sf"/>
</dbReference>
<evidence type="ECO:0000256" key="1">
    <source>
        <dbReference type="ARBA" id="ARBA00006484"/>
    </source>
</evidence>
<dbReference type="AlphaFoldDB" id="A0A143YT65"/>
<dbReference type="GO" id="GO:0016491">
    <property type="term" value="F:oxidoreductase activity"/>
    <property type="evidence" value="ECO:0007669"/>
    <property type="project" value="UniProtKB-KW"/>
</dbReference>
<dbReference type="RefSeq" id="WP_177194448.1">
    <property type="nucleotide sequence ID" value="NZ_FJNE01000007.1"/>
</dbReference>
<dbReference type="InterPro" id="IPR002347">
    <property type="entry name" value="SDR_fam"/>
</dbReference>
<name>A0A143YT65_9LACT</name>
<evidence type="ECO:0000256" key="2">
    <source>
        <dbReference type="ARBA" id="ARBA00023002"/>
    </source>
</evidence>
<gene>
    <name evidence="3" type="ORF">Tpal_2241</name>
</gene>
<sequence length="286" mass="31439">MKSIEELLGYQNKTVVITGAASGMAKAATELLLSLGAKVYVVDRNETDLPVFQFISGDLSKKVTIDEVVEQLPAKIDALFMCHGVGIGKGKEKFIQMVNFVGQRYMVEQLLPRLVDAGSVTFISSTGGYGWEHNMQHVGEVLACSTFEASEKWVDEHLDLFTDGQSPDPYQFSKQCVSAYVKEKTRAPEFIGRKIRINAIAPSFTSTALIKEFNLAASNDGTEAGGEKVMYDLFLKSWNGRAGLPEEMGYPLVFIGSDLFSYLSGQVLYIDYGMTGELDYRAASAK</sequence>
<keyword evidence="4" id="KW-1185">Reference proteome</keyword>
<evidence type="ECO:0000313" key="4">
    <source>
        <dbReference type="Proteomes" id="UP000242754"/>
    </source>
</evidence>